<dbReference type="Proteomes" id="UP000537130">
    <property type="component" value="Unassembled WGS sequence"/>
</dbReference>
<evidence type="ECO:0000256" key="4">
    <source>
        <dbReference type="ARBA" id="ARBA00022842"/>
    </source>
</evidence>
<feature type="binding site" evidence="5">
    <location>
        <position position="243"/>
    </location>
    <ligand>
        <name>Mg(2+)</name>
        <dbReference type="ChEBI" id="CHEBI:18420"/>
        <label>1</label>
    </ligand>
</feature>
<dbReference type="GO" id="GO:0008081">
    <property type="term" value="F:phosphoric diester hydrolase activity"/>
    <property type="evidence" value="ECO:0007669"/>
    <property type="project" value="TreeGrafter"/>
</dbReference>
<dbReference type="GO" id="GO:0008311">
    <property type="term" value="F:double-stranded DNA 3'-5' DNA exonuclease activity"/>
    <property type="evidence" value="ECO:0007669"/>
    <property type="project" value="UniProtKB-EC"/>
</dbReference>
<gene>
    <name evidence="8" type="ORF">FHR99_002851</name>
</gene>
<dbReference type="CDD" id="cd10281">
    <property type="entry name" value="Nape_like_AP-endo"/>
    <property type="match status" value="1"/>
</dbReference>
<dbReference type="EMBL" id="JACHWY010000003">
    <property type="protein sequence ID" value="MBB3048577.1"/>
    <property type="molecule type" value="Genomic_DNA"/>
</dbReference>
<organism evidence="8 9">
    <name type="scientific">Litorivivens lipolytica</name>
    <dbReference type="NCBI Taxonomy" id="1524264"/>
    <lineage>
        <taxon>Bacteria</taxon>
        <taxon>Pseudomonadati</taxon>
        <taxon>Pseudomonadota</taxon>
        <taxon>Gammaproteobacteria</taxon>
        <taxon>Litorivivens</taxon>
    </lineage>
</organism>
<feature type="site" description="Transition state stabilizer" evidence="6">
    <location>
        <position position="151"/>
    </location>
</feature>
<feature type="site" description="Interaction with DNA substrate" evidence="6">
    <location>
        <position position="244"/>
    </location>
</feature>
<keyword evidence="4 5" id="KW-0460">Magnesium</keyword>
<reference evidence="8 9" key="1">
    <citation type="submission" date="2020-08" db="EMBL/GenBank/DDBJ databases">
        <title>Genomic Encyclopedia of Type Strains, Phase III (KMG-III): the genomes of soil and plant-associated and newly described type strains.</title>
        <authorList>
            <person name="Whitman W."/>
        </authorList>
    </citation>
    <scope>NUCLEOTIDE SEQUENCE [LARGE SCALE GENOMIC DNA]</scope>
    <source>
        <strain evidence="8 9">CECT 8654</strain>
    </source>
</reference>
<comment type="similarity">
    <text evidence="1">Belongs to the DNA repair enzymes AP/ExoA family.</text>
</comment>
<keyword evidence="5" id="KW-0464">Manganese</keyword>
<dbReference type="PROSITE" id="PS51435">
    <property type="entry name" value="AP_NUCLEASE_F1_4"/>
    <property type="match status" value="1"/>
</dbReference>
<protein>
    <submittedName>
        <fullName evidence="8">Exodeoxyribonuclease-3</fullName>
        <ecNumber evidence="8">3.1.11.2</ecNumber>
    </submittedName>
</protein>
<evidence type="ECO:0000313" key="8">
    <source>
        <dbReference type="EMBL" id="MBB3048577.1"/>
    </source>
</evidence>
<dbReference type="EC" id="3.1.11.2" evidence="8"/>
<keyword evidence="3 8" id="KW-0378">Hydrolase</keyword>
<dbReference type="Gene3D" id="3.60.10.10">
    <property type="entry name" value="Endonuclease/exonuclease/phosphatase"/>
    <property type="match status" value="1"/>
</dbReference>
<dbReference type="PANTHER" id="PTHR22748:SF6">
    <property type="entry name" value="DNA-(APURINIC OR APYRIMIDINIC SITE) ENDONUCLEASE"/>
    <property type="match status" value="1"/>
</dbReference>
<dbReference type="GO" id="GO:0003906">
    <property type="term" value="F:DNA-(apurinic or apyrimidinic site) endonuclease activity"/>
    <property type="evidence" value="ECO:0007669"/>
    <property type="project" value="TreeGrafter"/>
</dbReference>
<dbReference type="AlphaFoldDB" id="A0A7W4W6X8"/>
<name>A0A7W4W6X8_9GAMM</name>
<comment type="caution">
    <text evidence="8">The sequence shown here is derived from an EMBL/GenBank/DDBJ whole genome shotgun (WGS) entry which is preliminary data.</text>
</comment>
<dbReference type="InterPro" id="IPR005135">
    <property type="entry name" value="Endo/exonuclease/phosphatase"/>
</dbReference>
<dbReference type="PANTHER" id="PTHR22748">
    <property type="entry name" value="AP ENDONUCLEASE"/>
    <property type="match status" value="1"/>
</dbReference>
<dbReference type="RefSeq" id="WP_183411358.1">
    <property type="nucleotide sequence ID" value="NZ_JACHWY010000003.1"/>
</dbReference>
<dbReference type="InterPro" id="IPR036691">
    <property type="entry name" value="Endo/exonu/phosph_ase_sf"/>
</dbReference>
<feature type="domain" description="Endonuclease/exonuclease/phosphatase" evidence="7">
    <location>
        <begin position="19"/>
        <end position="227"/>
    </location>
</feature>
<evidence type="ECO:0000256" key="3">
    <source>
        <dbReference type="ARBA" id="ARBA00022801"/>
    </source>
</evidence>
<evidence type="ECO:0000256" key="1">
    <source>
        <dbReference type="ARBA" id="ARBA00007092"/>
    </source>
</evidence>
<comment type="cofactor">
    <cofactor evidence="5">
        <name>Mg(2+)</name>
        <dbReference type="ChEBI" id="CHEBI:18420"/>
    </cofactor>
    <cofactor evidence="5">
        <name>Mn(2+)</name>
        <dbReference type="ChEBI" id="CHEBI:29035"/>
    </cofactor>
    <text evidence="5">Probably binds two magnesium or manganese ions per subunit.</text>
</comment>
<evidence type="ECO:0000259" key="7">
    <source>
        <dbReference type="Pfam" id="PF03372"/>
    </source>
</evidence>
<dbReference type="Pfam" id="PF03372">
    <property type="entry name" value="Exo_endo_phos"/>
    <property type="match status" value="1"/>
</dbReference>
<evidence type="ECO:0000256" key="2">
    <source>
        <dbReference type="ARBA" id="ARBA00022723"/>
    </source>
</evidence>
<evidence type="ECO:0000256" key="5">
    <source>
        <dbReference type="PIRSR" id="PIRSR604808-2"/>
    </source>
</evidence>
<feature type="site" description="Important for catalytic activity" evidence="6">
    <location>
        <position position="218"/>
    </location>
</feature>
<dbReference type="InterPro" id="IPR004808">
    <property type="entry name" value="AP_endonuc_1"/>
</dbReference>
<keyword evidence="2 5" id="KW-0479">Metal-binding</keyword>
<sequence>MRIISFCANGIEDALERGFFEWIEEQDADIICIQNIGIQEYKLRDPKYFPSEYNAYFFDAAEPNSNGVAIYTRRLPKAIMYGLGFTDFDMEGRYIQADFDELSVGCLLAPSAYPKDAKAQARKGEFFDLYYNHLNKIRNKRREFVICGNWNMVHRNIDVQDPDAAQGLSGFLGEEQQWMERLFHELGYVDAFRMVNRDADEFTWWPDGNQDSNGWRVDYQIVSNRFKPYIEYGVVYKNQQFGDHAPLIMDYDYELPEAEF</sequence>
<dbReference type="NCBIfam" id="TIGR00633">
    <property type="entry name" value="xth"/>
    <property type="match status" value="1"/>
</dbReference>
<dbReference type="GO" id="GO:0046872">
    <property type="term" value="F:metal ion binding"/>
    <property type="evidence" value="ECO:0007669"/>
    <property type="project" value="UniProtKB-KW"/>
</dbReference>
<dbReference type="SUPFAM" id="SSF56219">
    <property type="entry name" value="DNase I-like"/>
    <property type="match status" value="1"/>
</dbReference>
<keyword evidence="9" id="KW-1185">Reference proteome</keyword>
<evidence type="ECO:0000256" key="6">
    <source>
        <dbReference type="PIRSR" id="PIRSR604808-3"/>
    </source>
</evidence>
<evidence type="ECO:0000313" key="9">
    <source>
        <dbReference type="Proteomes" id="UP000537130"/>
    </source>
</evidence>
<proteinExistence type="inferred from homology"/>
<feature type="binding site" evidence="5">
    <location>
        <position position="244"/>
    </location>
    <ligand>
        <name>Mg(2+)</name>
        <dbReference type="ChEBI" id="CHEBI:18420"/>
        <label>1</label>
    </ligand>
</feature>
<feature type="binding site" evidence="5">
    <location>
        <position position="151"/>
    </location>
    <ligand>
        <name>Mg(2+)</name>
        <dbReference type="ChEBI" id="CHEBI:18420"/>
        <label>1</label>
    </ligand>
</feature>
<dbReference type="GO" id="GO:0006284">
    <property type="term" value="P:base-excision repair"/>
    <property type="evidence" value="ECO:0007669"/>
    <property type="project" value="TreeGrafter"/>
</dbReference>
<accession>A0A7W4W6X8</accession>